<feature type="domain" description="HTH iclR-type" evidence="4">
    <location>
        <begin position="4"/>
        <end position="73"/>
    </location>
</feature>
<dbReference type="Gene3D" id="1.10.10.10">
    <property type="entry name" value="Winged helix-like DNA-binding domain superfamily/Winged helix DNA-binding domain"/>
    <property type="match status" value="1"/>
</dbReference>
<dbReference type="AlphaFoldDB" id="A0A4R2QJV2"/>
<dbReference type="SMART" id="SM00346">
    <property type="entry name" value="HTH_ICLR"/>
    <property type="match status" value="1"/>
</dbReference>
<dbReference type="PANTHER" id="PTHR30136:SF24">
    <property type="entry name" value="HTH-TYPE TRANSCRIPTIONAL REPRESSOR ALLR"/>
    <property type="match status" value="1"/>
</dbReference>
<sequence length="247" mass="26645">MSATNSVVNAFRVLECVAKMQPVGLSELSRAAGLPKSSVQRVLLTLHEIGWLRPSGSQPTRWSLTYRAFSVGTQARDHQLFRETALPFLNELQLTTTETIHLAAADGQELVIIERLDTAHRLRAFLPLGSRIPLHASATGLAFLASSSPEFISDYLAGRLAAQTDRTITDPDVLRETIETVRLRGYSVNEEGLTDGITAIGAAIVNARGEPIGSVSVSGPSTRMTPEVFETFGAAVRETVGRIHAAL</sequence>
<keyword evidence="7" id="KW-1185">Reference proteome</keyword>
<evidence type="ECO:0000313" key="7">
    <source>
        <dbReference type="Proteomes" id="UP000294911"/>
    </source>
</evidence>
<evidence type="ECO:0000256" key="3">
    <source>
        <dbReference type="ARBA" id="ARBA00023163"/>
    </source>
</evidence>
<accession>A0A4R2QJV2</accession>
<proteinExistence type="predicted"/>
<dbReference type="RefSeq" id="WP_132879278.1">
    <property type="nucleotide sequence ID" value="NZ_SLXQ01000012.1"/>
</dbReference>
<dbReference type="GO" id="GO:0003700">
    <property type="term" value="F:DNA-binding transcription factor activity"/>
    <property type="evidence" value="ECO:0007669"/>
    <property type="project" value="TreeGrafter"/>
</dbReference>
<dbReference type="Proteomes" id="UP000294911">
    <property type="component" value="Unassembled WGS sequence"/>
</dbReference>
<dbReference type="InterPro" id="IPR036390">
    <property type="entry name" value="WH_DNA-bd_sf"/>
</dbReference>
<dbReference type="SUPFAM" id="SSF46785">
    <property type="entry name" value="Winged helix' DNA-binding domain"/>
    <property type="match status" value="1"/>
</dbReference>
<dbReference type="PANTHER" id="PTHR30136">
    <property type="entry name" value="HELIX-TURN-HELIX TRANSCRIPTIONAL REGULATOR, ICLR FAMILY"/>
    <property type="match status" value="1"/>
</dbReference>
<comment type="caution">
    <text evidence="6">The sequence shown here is derived from an EMBL/GenBank/DDBJ whole genome shotgun (WGS) entry which is preliminary data.</text>
</comment>
<organism evidence="6 7">
    <name type="scientific">Tamaricihabitans halophyticus</name>
    <dbReference type="NCBI Taxonomy" id="1262583"/>
    <lineage>
        <taxon>Bacteria</taxon>
        <taxon>Bacillati</taxon>
        <taxon>Actinomycetota</taxon>
        <taxon>Actinomycetes</taxon>
        <taxon>Pseudonocardiales</taxon>
        <taxon>Pseudonocardiaceae</taxon>
        <taxon>Tamaricihabitans</taxon>
    </lineage>
</organism>
<dbReference type="GO" id="GO:0003677">
    <property type="term" value="F:DNA binding"/>
    <property type="evidence" value="ECO:0007669"/>
    <property type="project" value="UniProtKB-KW"/>
</dbReference>
<dbReference type="Pfam" id="PF01614">
    <property type="entry name" value="IclR_C"/>
    <property type="match status" value="1"/>
</dbReference>
<dbReference type="Pfam" id="PF09339">
    <property type="entry name" value="HTH_IclR"/>
    <property type="match status" value="1"/>
</dbReference>
<evidence type="ECO:0000256" key="2">
    <source>
        <dbReference type="ARBA" id="ARBA00023125"/>
    </source>
</evidence>
<dbReference type="InterPro" id="IPR050707">
    <property type="entry name" value="HTH_MetabolicPath_Reg"/>
</dbReference>
<evidence type="ECO:0000256" key="1">
    <source>
        <dbReference type="ARBA" id="ARBA00023015"/>
    </source>
</evidence>
<dbReference type="Gene3D" id="3.30.450.40">
    <property type="match status" value="1"/>
</dbReference>
<feature type="domain" description="IclR-ED" evidence="5">
    <location>
        <begin position="67"/>
        <end position="247"/>
    </location>
</feature>
<dbReference type="GO" id="GO:0045892">
    <property type="term" value="P:negative regulation of DNA-templated transcription"/>
    <property type="evidence" value="ECO:0007669"/>
    <property type="project" value="TreeGrafter"/>
</dbReference>
<reference evidence="6 7" key="1">
    <citation type="submission" date="2019-03" db="EMBL/GenBank/DDBJ databases">
        <title>Genomic Encyclopedia of Type Strains, Phase IV (KMG-IV): sequencing the most valuable type-strain genomes for metagenomic binning, comparative biology and taxonomic classification.</title>
        <authorList>
            <person name="Goeker M."/>
        </authorList>
    </citation>
    <scope>NUCLEOTIDE SEQUENCE [LARGE SCALE GENOMIC DNA]</scope>
    <source>
        <strain evidence="6 7">DSM 45765</strain>
    </source>
</reference>
<name>A0A4R2QJV2_9PSEU</name>
<dbReference type="OrthoDB" id="9807558at2"/>
<dbReference type="InterPro" id="IPR029016">
    <property type="entry name" value="GAF-like_dom_sf"/>
</dbReference>
<evidence type="ECO:0000313" key="6">
    <source>
        <dbReference type="EMBL" id="TCP47321.1"/>
    </source>
</evidence>
<gene>
    <name evidence="6" type="ORF">EV191_112117</name>
</gene>
<evidence type="ECO:0000259" key="5">
    <source>
        <dbReference type="PROSITE" id="PS51078"/>
    </source>
</evidence>
<dbReference type="PROSITE" id="PS51077">
    <property type="entry name" value="HTH_ICLR"/>
    <property type="match status" value="1"/>
</dbReference>
<evidence type="ECO:0000259" key="4">
    <source>
        <dbReference type="PROSITE" id="PS51077"/>
    </source>
</evidence>
<protein>
    <submittedName>
        <fullName evidence="6">IclR family transcriptional regulator</fullName>
    </submittedName>
</protein>
<dbReference type="PROSITE" id="PS51078">
    <property type="entry name" value="ICLR_ED"/>
    <property type="match status" value="1"/>
</dbReference>
<keyword evidence="3" id="KW-0804">Transcription</keyword>
<keyword evidence="2" id="KW-0238">DNA-binding</keyword>
<dbReference type="SUPFAM" id="SSF55781">
    <property type="entry name" value="GAF domain-like"/>
    <property type="match status" value="1"/>
</dbReference>
<keyword evidence="1" id="KW-0805">Transcription regulation</keyword>
<dbReference type="InterPro" id="IPR014757">
    <property type="entry name" value="Tscrpt_reg_IclR_C"/>
</dbReference>
<dbReference type="InterPro" id="IPR005471">
    <property type="entry name" value="Tscrpt_reg_IclR_N"/>
</dbReference>
<dbReference type="EMBL" id="SLXQ01000012">
    <property type="protein sequence ID" value="TCP47321.1"/>
    <property type="molecule type" value="Genomic_DNA"/>
</dbReference>
<dbReference type="InterPro" id="IPR036388">
    <property type="entry name" value="WH-like_DNA-bd_sf"/>
</dbReference>